<evidence type="ECO:0000256" key="2">
    <source>
        <dbReference type="ARBA" id="ARBA00034617"/>
    </source>
</evidence>
<accession>A0A1H2RXS0</accession>
<comment type="catalytic activity">
    <reaction evidence="4">
        <text>ATP + H2O = ADP + phosphate + H(+)</text>
        <dbReference type="Rhea" id="RHEA:13065"/>
        <dbReference type="ChEBI" id="CHEBI:15377"/>
        <dbReference type="ChEBI" id="CHEBI:15378"/>
        <dbReference type="ChEBI" id="CHEBI:30616"/>
        <dbReference type="ChEBI" id="CHEBI:43474"/>
        <dbReference type="ChEBI" id="CHEBI:456216"/>
        <dbReference type="EC" id="5.6.2.4"/>
    </reaction>
</comment>
<sequence length="344" mass="36151">MVVIGREEATGATTRLGHYRARDGSRGAPVDVDVDRPHIGLVVGKRGSGKTYTLGVLAEGLLAAEGVAPVVADPMGAFTPLETADVPATVVHPRVRADALDPRQWCTVLGLDPERGAGALVWRAASECATLDGMRSWVADVDAVASTARAASNHLALAASWDIFDAAGIETETLCSDSLTVLDMSGLASRPAGAVLAAVATALYDVRMAEQTCRLPWFLIDEAHAFTDGVARRPLRRLVTRGRQPGVSCVLATQRPSAVPATTVSQTDLLVAHRLTSTADIDALHAAHPTYLDGDFAARLPETTGDALVVDDGTESVHHVTVRERRTPHGGETPRASDIGAGRE</sequence>
<dbReference type="SUPFAM" id="SSF52540">
    <property type="entry name" value="P-loop containing nucleoside triphosphate hydrolases"/>
    <property type="match status" value="1"/>
</dbReference>
<dbReference type="GO" id="GO:0043138">
    <property type="term" value="F:3'-5' DNA helicase activity"/>
    <property type="evidence" value="ECO:0007669"/>
    <property type="project" value="UniProtKB-EC"/>
</dbReference>
<comment type="similarity">
    <text evidence="1">Belongs to the HerA family.</text>
</comment>
<dbReference type="EMBL" id="FNOF01000002">
    <property type="protein sequence ID" value="SDW23950.1"/>
    <property type="molecule type" value="Genomic_DNA"/>
</dbReference>
<evidence type="ECO:0000256" key="1">
    <source>
        <dbReference type="ARBA" id="ARBA00007816"/>
    </source>
</evidence>
<dbReference type="Pfam" id="PF01935">
    <property type="entry name" value="DUF87"/>
    <property type="match status" value="1"/>
</dbReference>
<dbReference type="InterPro" id="IPR002789">
    <property type="entry name" value="HerA_central"/>
</dbReference>
<gene>
    <name evidence="7" type="ORF">SAMN05443574_10294</name>
</gene>
<name>A0A1H2RXS0_HALVA</name>
<comment type="catalytic activity">
    <reaction evidence="3">
        <text>ATP + H2O = ADP + phosphate + H(+)</text>
        <dbReference type="Rhea" id="RHEA:13065"/>
        <dbReference type="ChEBI" id="CHEBI:15377"/>
        <dbReference type="ChEBI" id="CHEBI:15378"/>
        <dbReference type="ChEBI" id="CHEBI:30616"/>
        <dbReference type="ChEBI" id="CHEBI:43474"/>
        <dbReference type="ChEBI" id="CHEBI:456216"/>
        <dbReference type="EC" id="5.6.2.3"/>
    </reaction>
</comment>
<evidence type="ECO:0000313" key="8">
    <source>
        <dbReference type="Proteomes" id="UP000182573"/>
    </source>
</evidence>
<comment type="catalytic activity">
    <reaction evidence="2">
        <text>Couples ATP hydrolysis with the unwinding of duplex DNA by translocating in the 3'-5' direction.</text>
        <dbReference type="EC" id="5.6.2.4"/>
    </reaction>
</comment>
<dbReference type="InterPro" id="IPR027417">
    <property type="entry name" value="P-loop_NTPase"/>
</dbReference>
<feature type="compositionally biased region" description="Basic and acidic residues" evidence="5">
    <location>
        <begin position="315"/>
        <end position="329"/>
    </location>
</feature>
<proteinExistence type="inferred from homology"/>
<dbReference type="Gene3D" id="3.40.50.300">
    <property type="entry name" value="P-loop containing nucleotide triphosphate hydrolases"/>
    <property type="match status" value="2"/>
</dbReference>
<feature type="region of interest" description="Disordered" evidence="5">
    <location>
        <begin position="315"/>
        <end position="344"/>
    </location>
</feature>
<feature type="domain" description="Helicase HerA central" evidence="6">
    <location>
        <begin position="23"/>
        <end position="111"/>
    </location>
</feature>
<organism evidence="7 8">
    <name type="scientific">Haloarcula vallismortis</name>
    <name type="common">Halobacterium vallismortis</name>
    <dbReference type="NCBI Taxonomy" id="28442"/>
    <lineage>
        <taxon>Archaea</taxon>
        <taxon>Methanobacteriati</taxon>
        <taxon>Methanobacteriota</taxon>
        <taxon>Stenosarchaea group</taxon>
        <taxon>Halobacteria</taxon>
        <taxon>Halobacteriales</taxon>
        <taxon>Haloarculaceae</taxon>
        <taxon>Haloarcula</taxon>
    </lineage>
</organism>
<evidence type="ECO:0000256" key="4">
    <source>
        <dbReference type="ARBA" id="ARBA00048988"/>
    </source>
</evidence>
<reference evidence="7 8" key="1">
    <citation type="submission" date="2016-10" db="EMBL/GenBank/DDBJ databases">
        <authorList>
            <person name="de Groot N.N."/>
        </authorList>
    </citation>
    <scope>NUCLEOTIDE SEQUENCE [LARGE SCALE GENOMIC DNA]</scope>
    <source>
        <strain evidence="7 8">DSM 3756</strain>
    </source>
</reference>
<dbReference type="STRING" id="28442.SAMN05443574_10294"/>
<dbReference type="InterPro" id="IPR008571">
    <property type="entry name" value="HerA-like"/>
</dbReference>
<dbReference type="Proteomes" id="UP000182573">
    <property type="component" value="Unassembled WGS sequence"/>
</dbReference>
<dbReference type="AlphaFoldDB" id="A0A1H2RXS0"/>
<dbReference type="GO" id="GO:0043139">
    <property type="term" value="F:5'-3' DNA helicase activity"/>
    <property type="evidence" value="ECO:0007669"/>
    <property type="project" value="UniProtKB-EC"/>
</dbReference>
<evidence type="ECO:0000313" key="7">
    <source>
        <dbReference type="EMBL" id="SDW23950.1"/>
    </source>
</evidence>
<dbReference type="PANTHER" id="PTHR42957">
    <property type="entry name" value="HELICASE MJ1565-RELATED"/>
    <property type="match status" value="1"/>
</dbReference>
<evidence type="ECO:0000259" key="6">
    <source>
        <dbReference type="Pfam" id="PF01935"/>
    </source>
</evidence>
<dbReference type="RefSeq" id="WP_004515320.1">
    <property type="nucleotide sequence ID" value="NZ_FNOF01000002.1"/>
</dbReference>
<evidence type="ECO:0000256" key="5">
    <source>
        <dbReference type="SAM" id="MobiDB-lite"/>
    </source>
</evidence>
<evidence type="ECO:0000256" key="3">
    <source>
        <dbReference type="ARBA" id="ARBA00048954"/>
    </source>
</evidence>
<protein>
    <recommendedName>
        <fullName evidence="6">Helicase HerA central domain-containing protein</fullName>
    </recommendedName>
</protein>
<dbReference type="PANTHER" id="PTHR42957:SF1">
    <property type="entry name" value="HELICASE MJ1565-RELATED"/>
    <property type="match status" value="1"/>
</dbReference>